<dbReference type="AlphaFoldDB" id="A0AA40C2D1"/>
<organism evidence="2 3">
    <name type="scientific">Immersiella caudata</name>
    <dbReference type="NCBI Taxonomy" id="314043"/>
    <lineage>
        <taxon>Eukaryota</taxon>
        <taxon>Fungi</taxon>
        <taxon>Dikarya</taxon>
        <taxon>Ascomycota</taxon>
        <taxon>Pezizomycotina</taxon>
        <taxon>Sordariomycetes</taxon>
        <taxon>Sordariomycetidae</taxon>
        <taxon>Sordariales</taxon>
        <taxon>Lasiosphaeriaceae</taxon>
        <taxon>Immersiella</taxon>
    </lineage>
</organism>
<feature type="region of interest" description="Disordered" evidence="1">
    <location>
        <begin position="1"/>
        <end position="58"/>
    </location>
</feature>
<dbReference type="EMBL" id="JAULSU010000003">
    <property type="protein sequence ID" value="KAK0622462.1"/>
    <property type="molecule type" value="Genomic_DNA"/>
</dbReference>
<reference evidence="2" key="1">
    <citation type="submission" date="2023-06" db="EMBL/GenBank/DDBJ databases">
        <title>Genome-scale phylogeny and comparative genomics of the fungal order Sordariales.</title>
        <authorList>
            <consortium name="Lawrence Berkeley National Laboratory"/>
            <person name="Hensen N."/>
            <person name="Bonometti L."/>
            <person name="Westerberg I."/>
            <person name="Brannstrom I.O."/>
            <person name="Guillou S."/>
            <person name="Cros-Aarteil S."/>
            <person name="Calhoun S."/>
            <person name="Haridas S."/>
            <person name="Kuo A."/>
            <person name="Mondo S."/>
            <person name="Pangilinan J."/>
            <person name="Riley R."/>
            <person name="Labutti K."/>
            <person name="Andreopoulos B."/>
            <person name="Lipzen A."/>
            <person name="Chen C."/>
            <person name="Yanf M."/>
            <person name="Daum C."/>
            <person name="Ng V."/>
            <person name="Clum A."/>
            <person name="Steindorff A."/>
            <person name="Ohm R."/>
            <person name="Martin F."/>
            <person name="Silar P."/>
            <person name="Natvig D."/>
            <person name="Lalanne C."/>
            <person name="Gautier V."/>
            <person name="Ament-Velasquez S.L."/>
            <person name="Kruys A."/>
            <person name="Hutchinson M.I."/>
            <person name="Powell A.J."/>
            <person name="Barry K."/>
            <person name="Miller A.N."/>
            <person name="Grigoriev I.V."/>
            <person name="Debuchy R."/>
            <person name="Gladieux P."/>
            <person name="Thoren M.H."/>
            <person name="Johannesson H."/>
        </authorList>
    </citation>
    <scope>NUCLEOTIDE SEQUENCE</scope>
    <source>
        <strain evidence="2">CBS 606.72</strain>
    </source>
</reference>
<evidence type="ECO:0000313" key="3">
    <source>
        <dbReference type="Proteomes" id="UP001175000"/>
    </source>
</evidence>
<accession>A0AA40C2D1</accession>
<evidence type="ECO:0000256" key="1">
    <source>
        <dbReference type="SAM" id="MobiDB-lite"/>
    </source>
</evidence>
<comment type="caution">
    <text evidence="2">The sequence shown here is derived from an EMBL/GenBank/DDBJ whole genome shotgun (WGS) entry which is preliminary data.</text>
</comment>
<protein>
    <submittedName>
        <fullName evidence="2">Uncharacterized protein</fullName>
    </submittedName>
</protein>
<feature type="compositionally biased region" description="Basic residues" evidence="1">
    <location>
        <begin position="28"/>
        <end position="40"/>
    </location>
</feature>
<gene>
    <name evidence="2" type="ORF">B0T14DRAFT_513905</name>
</gene>
<evidence type="ECO:0000313" key="2">
    <source>
        <dbReference type="EMBL" id="KAK0622462.1"/>
    </source>
</evidence>
<name>A0AA40C2D1_9PEZI</name>
<dbReference type="Proteomes" id="UP001175000">
    <property type="component" value="Unassembled WGS sequence"/>
</dbReference>
<proteinExistence type="predicted"/>
<keyword evidence="3" id="KW-1185">Reference proteome</keyword>
<sequence>MCRRVRQVWLPSRQERPSTQHASGSPQHRFHWNHRQSRRHRAEEWRWKHRRSDRWPQR</sequence>